<gene>
    <name evidence="1" type="ORF">IA57_09680</name>
</gene>
<comment type="caution">
    <text evidence="1">The sequence shown here is derived from an EMBL/GenBank/DDBJ whole genome shotgun (WGS) entry which is preliminary data.</text>
</comment>
<proteinExistence type="predicted"/>
<protein>
    <recommendedName>
        <fullName evidence="3">Anti-sigma factor</fullName>
    </recommendedName>
</protein>
<dbReference type="Proteomes" id="UP000028521">
    <property type="component" value="Unassembled WGS sequence"/>
</dbReference>
<dbReference type="EMBL" id="JPFK01000007">
    <property type="protein sequence ID" value="KFB00722.1"/>
    <property type="molecule type" value="Genomic_DNA"/>
</dbReference>
<evidence type="ECO:0008006" key="3">
    <source>
        <dbReference type="Google" id="ProtNLM"/>
    </source>
</evidence>
<organism evidence="1 2">
    <name type="scientific">Mangrovimonas yunxiaonensis</name>
    <dbReference type="NCBI Taxonomy" id="1197477"/>
    <lineage>
        <taxon>Bacteria</taxon>
        <taxon>Pseudomonadati</taxon>
        <taxon>Bacteroidota</taxon>
        <taxon>Flavobacteriia</taxon>
        <taxon>Flavobacteriales</taxon>
        <taxon>Flavobacteriaceae</taxon>
        <taxon>Mangrovimonas</taxon>
    </lineage>
</organism>
<name>A0A084TJ36_9FLAO</name>
<dbReference type="AlphaFoldDB" id="A0A084TJ36"/>
<evidence type="ECO:0000313" key="1">
    <source>
        <dbReference type="EMBL" id="KFB00722.1"/>
    </source>
</evidence>
<dbReference type="RefSeq" id="WP_036122431.1">
    <property type="nucleotide sequence ID" value="NZ_BMET01000006.1"/>
</dbReference>
<reference evidence="2" key="2">
    <citation type="submission" date="2014-07" db="EMBL/GenBank/DDBJ databases">
        <title>Genome sequence of Mangrovimonas yunxiaonensis.</title>
        <authorList>
            <person name="Li Y."/>
            <person name="Zheng T."/>
        </authorList>
    </citation>
    <scope>NUCLEOTIDE SEQUENCE [LARGE SCALE GENOMIC DNA]</scope>
    <source>
        <strain evidence="2">LY01</strain>
    </source>
</reference>
<keyword evidence="2" id="KW-1185">Reference proteome</keyword>
<reference evidence="1 2" key="1">
    <citation type="journal article" date="2014" name="Genome Announc.">
        <title>Draft Genome Sequence of the Algicidal Bacterium Mangrovimonas yunxiaonensis Strain LY01.</title>
        <authorList>
            <person name="Li Y."/>
            <person name="Zhu H."/>
            <person name="Li C."/>
            <person name="Zhang H."/>
            <person name="Chen Z."/>
            <person name="Zheng W."/>
            <person name="Xu H."/>
            <person name="Zheng T."/>
        </authorList>
    </citation>
    <scope>NUCLEOTIDE SEQUENCE [LARGE SCALE GENOMIC DNA]</scope>
    <source>
        <strain evidence="1 2">LY01</strain>
    </source>
</reference>
<accession>A0A084TJ36</accession>
<dbReference type="eggNOG" id="ENOG5031U66">
    <property type="taxonomic scope" value="Bacteria"/>
</dbReference>
<sequence length="189" mass="21582">MAQDIKSLLKNNQSSEQIQMPEGHDKRFLERLEASFPQATVSKRASWRWQAIAASMVVALGLGYVVFQELKTPETQTVVHTKTAESPTKTLGDVSPDLKKVEDYYLASISYELSKVKVTPENKELFDGYVGRLEELNNEYQKLSDELTKNGPNEFTVNALINNLKMRLNLLYRLKEQLQAFSDHNQKTI</sequence>
<dbReference type="STRING" id="1197477.IA57_09680"/>
<evidence type="ECO:0000313" key="2">
    <source>
        <dbReference type="Proteomes" id="UP000028521"/>
    </source>
</evidence>
<dbReference type="OrthoDB" id="1441018at2"/>